<sequence>MKTITTLFAACGLLAASIGQAEWNIDLSDEARLRVSGFGTLGLATSDQSHNALTRDIADQEGISSSSLPLSTDSRLGMQIDAIINPQWSATVQAVLKDRPAQTIEESLQWAFISYRPNANWQLRAGRVGLDMGLVSDQRNIGYSYLWVRPPIEFYGRLPLFHFNGGDVTYSFDLDEVSLSIKAFAGEASPFYPSTPNYNIQISPLWGGNVNVRWQDWHAQLSYVGTRLQSNHPGLRELQTGIEQLGEAGFYPDATSLSGRYTLRGTHNHFLSAGISYEGDPWRAQVEFGRLFHGNGFIADVYMAYASVGYRIGSITPFVGYSTLWSANGRPEAVNPLPDPTLQAAAERPFAESYSNQETMSVGGRWDFYNNLALKLQYDLVHVRNSDGIGLWRTDQDSIPQPREFSNMFSATLDFVF</sequence>
<feature type="chain" id="PRO_5007807362" description="Porin domain-containing protein" evidence="1">
    <location>
        <begin position="22"/>
        <end position="417"/>
    </location>
</feature>
<evidence type="ECO:0000313" key="3">
    <source>
        <dbReference type="Proteomes" id="UP000030512"/>
    </source>
</evidence>
<accession>A0A140E400</accession>
<reference evidence="2 3" key="1">
    <citation type="journal article" date="2015" name="Environ. Microbiol.">
        <title>Methane oxidation coupled to nitrate reduction under hypoxia by the Gammaproteobacterium Methylomonas denitrificans, sp. nov. type strain FJG1.</title>
        <authorList>
            <person name="Kits K.D."/>
            <person name="Klotz M.G."/>
            <person name="Stein L.Y."/>
        </authorList>
    </citation>
    <scope>NUCLEOTIDE SEQUENCE [LARGE SCALE GENOMIC DNA]</scope>
    <source>
        <strain evidence="2 3">FJG1</strain>
    </source>
</reference>
<dbReference type="Proteomes" id="UP000030512">
    <property type="component" value="Chromosome"/>
</dbReference>
<dbReference type="OrthoDB" id="197869at2"/>
<dbReference type="RefSeq" id="WP_036273420.1">
    <property type="nucleotide sequence ID" value="NZ_CP014476.1"/>
</dbReference>
<dbReference type="InterPro" id="IPR023614">
    <property type="entry name" value="Porin_dom_sf"/>
</dbReference>
<evidence type="ECO:0000313" key="2">
    <source>
        <dbReference type="EMBL" id="AMK75124.1"/>
    </source>
</evidence>
<organism evidence="2 3">
    <name type="scientific">Methylomonas denitrificans</name>
    <dbReference type="NCBI Taxonomy" id="1538553"/>
    <lineage>
        <taxon>Bacteria</taxon>
        <taxon>Pseudomonadati</taxon>
        <taxon>Pseudomonadota</taxon>
        <taxon>Gammaproteobacteria</taxon>
        <taxon>Methylococcales</taxon>
        <taxon>Methylococcaceae</taxon>
        <taxon>Methylomonas</taxon>
    </lineage>
</organism>
<dbReference type="AlphaFoldDB" id="A0A140E400"/>
<dbReference type="Gene3D" id="2.40.160.10">
    <property type="entry name" value="Porin"/>
    <property type="match status" value="1"/>
</dbReference>
<protein>
    <recommendedName>
        <fullName evidence="4">Porin domain-containing protein</fullName>
    </recommendedName>
</protein>
<feature type="signal peptide" evidence="1">
    <location>
        <begin position="1"/>
        <end position="21"/>
    </location>
</feature>
<keyword evidence="1" id="KW-0732">Signal</keyword>
<evidence type="ECO:0008006" key="4">
    <source>
        <dbReference type="Google" id="ProtNLM"/>
    </source>
</evidence>
<gene>
    <name evidence="2" type="ORF">JT25_001265</name>
</gene>
<dbReference type="STRING" id="1538553.JT25_001265"/>
<proteinExistence type="predicted"/>
<name>A0A140E400_9GAMM</name>
<dbReference type="EMBL" id="CP014476">
    <property type="protein sequence ID" value="AMK75124.1"/>
    <property type="molecule type" value="Genomic_DNA"/>
</dbReference>
<dbReference type="SUPFAM" id="SSF56935">
    <property type="entry name" value="Porins"/>
    <property type="match status" value="1"/>
</dbReference>
<evidence type="ECO:0000256" key="1">
    <source>
        <dbReference type="SAM" id="SignalP"/>
    </source>
</evidence>
<keyword evidence="3" id="KW-1185">Reference proteome</keyword>
<dbReference type="KEGG" id="mdn:JT25_001265"/>